<reference evidence="5" key="1">
    <citation type="submission" date="2010-08" db="EMBL/GenBank/DDBJ databases">
        <authorList>
            <consortium name="Caenorhabditis japonica Sequencing Consortium"/>
            <person name="Wilson R.K."/>
        </authorList>
    </citation>
    <scope>NUCLEOTIDE SEQUENCE [LARGE SCALE GENOMIC DNA]</scope>
    <source>
        <strain evidence="5">DF5081</strain>
    </source>
</reference>
<dbReference type="GO" id="GO:0060828">
    <property type="term" value="P:regulation of canonical Wnt signaling pathway"/>
    <property type="evidence" value="ECO:0007669"/>
    <property type="project" value="InterPro"/>
</dbReference>
<dbReference type="InterPro" id="IPR023231">
    <property type="entry name" value="GSKIP_dom_sf"/>
</dbReference>
<dbReference type="EnsemblMetazoa" id="CJA10639.2">
    <property type="protein sequence ID" value="CJA10639.2"/>
    <property type="gene ID" value="WBGene00129843"/>
</dbReference>
<proteinExistence type="inferred from homology"/>
<dbReference type="PANTHER" id="PTHR12490:SF5">
    <property type="entry name" value="GSKIP DOMAIN-CONTAINING PROTEIN"/>
    <property type="match status" value="1"/>
</dbReference>
<dbReference type="GO" id="GO:0019207">
    <property type="term" value="F:kinase regulator activity"/>
    <property type="evidence" value="ECO:0007669"/>
    <property type="project" value="TreeGrafter"/>
</dbReference>
<feature type="compositionally biased region" description="Low complexity" evidence="2">
    <location>
        <begin position="205"/>
        <end position="220"/>
    </location>
</feature>
<dbReference type="Pfam" id="PF05303">
    <property type="entry name" value="GSKIP_dom"/>
    <property type="match status" value="1"/>
</dbReference>
<dbReference type="Proteomes" id="UP000005237">
    <property type="component" value="Unassembled WGS sequence"/>
</dbReference>
<dbReference type="GO" id="GO:0005737">
    <property type="term" value="C:cytoplasm"/>
    <property type="evidence" value="ECO:0007669"/>
    <property type="project" value="TreeGrafter"/>
</dbReference>
<feature type="region of interest" description="Disordered" evidence="2">
    <location>
        <begin position="192"/>
        <end position="241"/>
    </location>
</feature>
<sequence length="241" mass="26343">MSTVPQRNRSHSLFEGSPFAPPPPPTGTLSKMLKSEPIPCLRCGNVGSPTGSVPMSLHKVSSINRSAGTNPASRGGESSLELEAIAAVHELSFAVQSISVSEMLPRTPDLIFVNVTTLEAQPYCLELTLKGWRITSLRSDCMVGDFTRLELFTKYYDSLYLLMDDISPGYRERFSEKLVQRLRLIEAGEEDQVAPCGSRRSPPMSVTSKSSDSRYSSTDSLPTVTPVSTPAVNPDFKPHFS</sequence>
<dbReference type="PANTHER" id="PTHR12490">
    <property type="entry name" value="GSK3B-INTERACTING PROTEIN"/>
    <property type="match status" value="1"/>
</dbReference>
<dbReference type="SUPFAM" id="SSF103107">
    <property type="entry name" value="Hypothetical protein c14orf129, hspc210"/>
    <property type="match status" value="1"/>
</dbReference>
<feature type="compositionally biased region" description="Polar residues" evidence="2">
    <location>
        <begin position="221"/>
        <end position="231"/>
    </location>
</feature>
<dbReference type="OMA" id="SPLHFHA"/>
<dbReference type="AlphaFoldDB" id="A0A8R1DTS2"/>
<organism evidence="4 5">
    <name type="scientific">Caenorhabditis japonica</name>
    <dbReference type="NCBI Taxonomy" id="281687"/>
    <lineage>
        <taxon>Eukaryota</taxon>
        <taxon>Metazoa</taxon>
        <taxon>Ecdysozoa</taxon>
        <taxon>Nematoda</taxon>
        <taxon>Chromadorea</taxon>
        <taxon>Rhabditida</taxon>
        <taxon>Rhabditina</taxon>
        <taxon>Rhabditomorpha</taxon>
        <taxon>Rhabditoidea</taxon>
        <taxon>Rhabditidae</taxon>
        <taxon>Peloderinae</taxon>
        <taxon>Caenorhabditis</taxon>
    </lineage>
</organism>
<dbReference type="InterPro" id="IPR007967">
    <property type="entry name" value="GSKIP_dom"/>
</dbReference>
<dbReference type="FunFam" id="3.30.2280.10:FF:000004">
    <property type="entry name" value="Protein CBG05668"/>
    <property type="match status" value="1"/>
</dbReference>
<dbReference type="InterPro" id="IPR037395">
    <property type="entry name" value="GSKIP"/>
</dbReference>
<name>A0A8R1DTS2_CAEJA</name>
<keyword evidence="5" id="KW-1185">Reference proteome</keyword>
<evidence type="ECO:0000256" key="1">
    <source>
        <dbReference type="ARBA" id="ARBA00009571"/>
    </source>
</evidence>
<comment type="similarity">
    <text evidence="1">Belongs to the GSKIP family.</text>
</comment>
<evidence type="ECO:0000259" key="3">
    <source>
        <dbReference type="Pfam" id="PF05303"/>
    </source>
</evidence>
<dbReference type="GO" id="GO:0051018">
    <property type="term" value="F:protein kinase A binding"/>
    <property type="evidence" value="ECO:0007669"/>
    <property type="project" value="TreeGrafter"/>
</dbReference>
<evidence type="ECO:0000256" key="2">
    <source>
        <dbReference type="SAM" id="MobiDB-lite"/>
    </source>
</evidence>
<protein>
    <submittedName>
        <fullName evidence="4">DUF727 domain-containing protein</fullName>
    </submittedName>
</protein>
<reference evidence="4" key="2">
    <citation type="submission" date="2022-06" db="UniProtKB">
        <authorList>
            <consortium name="EnsemblMetazoa"/>
        </authorList>
    </citation>
    <scope>IDENTIFICATION</scope>
    <source>
        <strain evidence="4">DF5081</strain>
    </source>
</reference>
<feature type="region of interest" description="Disordered" evidence="2">
    <location>
        <begin position="1"/>
        <end position="29"/>
    </location>
</feature>
<dbReference type="EnsemblMetazoa" id="CJA10639.1">
    <property type="protein sequence ID" value="CJA10639.1"/>
    <property type="gene ID" value="WBGene00129843"/>
</dbReference>
<feature type="domain" description="GSKIP" evidence="3">
    <location>
        <begin position="81"/>
        <end position="183"/>
    </location>
</feature>
<evidence type="ECO:0000313" key="4">
    <source>
        <dbReference type="EnsemblMetazoa" id="CJA10639.2"/>
    </source>
</evidence>
<dbReference type="Gene3D" id="3.30.2280.10">
    <property type="entry name" value="Hypothetical protein (hspc210)"/>
    <property type="match status" value="1"/>
</dbReference>
<evidence type="ECO:0000313" key="5">
    <source>
        <dbReference type="Proteomes" id="UP000005237"/>
    </source>
</evidence>
<accession>A0A8R1DTS2</accession>